<dbReference type="Proteomes" id="UP000005207">
    <property type="component" value="Linkage group LG4"/>
</dbReference>
<dbReference type="GO" id="GO:0016586">
    <property type="term" value="C:RSC-type complex"/>
    <property type="evidence" value="ECO:0007669"/>
    <property type="project" value="TreeGrafter"/>
</dbReference>
<evidence type="ECO:0000313" key="11">
    <source>
        <dbReference type="Ensembl" id="ENSONIP00000049565.1"/>
    </source>
</evidence>
<dbReference type="GO" id="GO:0035098">
    <property type="term" value="C:ESC/E(Z) complex"/>
    <property type="evidence" value="ECO:0007669"/>
    <property type="project" value="TreeGrafter"/>
</dbReference>
<reference evidence="11" key="3">
    <citation type="submission" date="2025-09" db="UniProtKB">
        <authorList>
            <consortium name="Ensembl"/>
        </authorList>
    </citation>
    <scope>IDENTIFICATION</scope>
</reference>
<evidence type="ECO:0000256" key="3">
    <source>
        <dbReference type="ARBA" id="ARBA00022771"/>
    </source>
</evidence>
<evidence type="ECO:0000313" key="12">
    <source>
        <dbReference type="Proteomes" id="UP000005207"/>
    </source>
</evidence>
<feature type="region of interest" description="Disordered" evidence="8">
    <location>
        <begin position="625"/>
        <end position="702"/>
    </location>
</feature>
<dbReference type="GO" id="GO:0006325">
    <property type="term" value="P:chromatin organization"/>
    <property type="evidence" value="ECO:0007669"/>
    <property type="project" value="UniProtKB-KW"/>
</dbReference>
<reference evidence="12" key="1">
    <citation type="submission" date="2012-01" db="EMBL/GenBank/DDBJ databases">
        <title>The Genome Sequence of Oreochromis niloticus (Nile Tilapia).</title>
        <authorList>
            <consortium name="Broad Institute Genome Assembly Team"/>
            <consortium name="Broad Institute Sequencing Platform"/>
            <person name="Di Palma F."/>
            <person name="Johnson J."/>
            <person name="Lander E.S."/>
            <person name="Lindblad-Toh K."/>
        </authorList>
    </citation>
    <scope>NUCLEOTIDE SEQUENCE [LARGE SCALE GENOMIC DNA]</scope>
</reference>
<gene>
    <name evidence="11" type="primary">SUZ12</name>
    <name evidence="11" type="synonym">LOC100701898</name>
</gene>
<dbReference type="InterPro" id="IPR019135">
    <property type="entry name" value="Polycomb_protein_VEFS-Box"/>
</dbReference>
<keyword evidence="3" id="KW-0863">Zinc-finger</keyword>
<dbReference type="Pfam" id="PF09733">
    <property type="entry name" value="VEFS-Box"/>
    <property type="match status" value="1"/>
</dbReference>
<dbReference type="PANTHER" id="PTHR22597">
    <property type="entry name" value="POLYCOMB GROUP PROTEIN"/>
    <property type="match status" value="1"/>
</dbReference>
<feature type="compositionally biased region" description="Polar residues" evidence="8">
    <location>
        <begin position="666"/>
        <end position="679"/>
    </location>
</feature>
<proteinExistence type="inferred from homology"/>
<evidence type="ECO:0000256" key="2">
    <source>
        <dbReference type="ARBA" id="ARBA00022723"/>
    </source>
</evidence>
<keyword evidence="2" id="KW-0479">Metal-binding</keyword>
<evidence type="ECO:0000259" key="10">
    <source>
        <dbReference type="Pfam" id="PF23320"/>
    </source>
</evidence>
<keyword evidence="12" id="KW-1185">Reference proteome</keyword>
<keyword evidence="5" id="KW-0156">Chromatin regulator</keyword>
<keyword evidence="4" id="KW-0862">Zinc</keyword>
<dbReference type="PANTHER" id="PTHR22597:SF0">
    <property type="entry name" value="POLYCOMB PROTEIN SUZ12"/>
    <property type="match status" value="1"/>
</dbReference>
<keyword evidence="7" id="KW-0804">Transcription</keyword>
<feature type="region of interest" description="Disordered" evidence="8">
    <location>
        <begin position="1"/>
        <end position="33"/>
    </location>
</feature>
<dbReference type="InterPro" id="IPR057540">
    <property type="entry name" value="Znf_SUZ12"/>
</dbReference>
<protein>
    <submittedName>
        <fullName evidence="11">SUZ12 polycomb repressive complex 2 subunit a</fullName>
    </submittedName>
</protein>
<reference evidence="11" key="2">
    <citation type="submission" date="2025-08" db="UniProtKB">
        <authorList>
            <consortium name="Ensembl"/>
        </authorList>
    </citation>
    <scope>IDENTIFICATION</scope>
</reference>
<dbReference type="AlphaFoldDB" id="A0A669CNH3"/>
<dbReference type="GO" id="GO:0031490">
    <property type="term" value="F:chromatin DNA binding"/>
    <property type="evidence" value="ECO:0007669"/>
    <property type="project" value="TreeGrafter"/>
</dbReference>
<name>A0A669CNH3_ORENI</name>
<dbReference type="GO" id="GO:0008270">
    <property type="term" value="F:zinc ion binding"/>
    <property type="evidence" value="ECO:0007669"/>
    <property type="project" value="UniProtKB-KW"/>
</dbReference>
<dbReference type="Ensembl" id="ENSONIT00000065923.1">
    <property type="protein sequence ID" value="ENSONIP00000049565.1"/>
    <property type="gene ID" value="ENSONIG00000009534.2"/>
</dbReference>
<keyword evidence="6" id="KW-0805">Transcription regulation</keyword>
<dbReference type="Pfam" id="PF23320">
    <property type="entry name" value="Zn_SUZ12"/>
    <property type="match status" value="1"/>
</dbReference>
<feature type="domain" description="Polycomb protein VEFS-Box" evidence="9">
    <location>
        <begin position="492"/>
        <end position="612"/>
    </location>
</feature>
<feature type="domain" description="Polycomb protein SUZ12-like zinc finger" evidence="10">
    <location>
        <begin position="365"/>
        <end position="432"/>
    </location>
</feature>
<evidence type="ECO:0000256" key="7">
    <source>
        <dbReference type="ARBA" id="ARBA00023163"/>
    </source>
</evidence>
<evidence type="ECO:0000256" key="8">
    <source>
        <dbReference type="SAM" id="MobiDB-lite"/>
    </source>
</evidence>
<dbReference type="CDD" id="cd21740">
    <property type="entry name" value="C2_II_SUZ12"/>
    <property type="match status" value="1"/>
</dbReference>
<sequence>MAPHKQSHPVGLGSGGKPNGLYHHQPSSASMAAAKKPNMQLIQADHELFLQAFEKPTQIYRFLRTRNLIAPIFLHRTLTYMSHRNSRNNVKRKNYKVDNLLFKVEKMRGEQETHSLASNLQLTFTGFFHKAGKLSQDSENEQNSVSLEVLLVKVCHKKRKDVSCPVKQVPTGKKQVPLNPDTSAGVQAKLSSYPSLLVPSSEFEPSNSHMVKSYSLLFRVSRPGHPRTQINGLANGEIHHRKKRCRCSVCAATVRRRCRVLACRRLQLLDGEYEVSMQEMEECPVGKKRATWETILDGKVCVCVREPSNPQFTQLSCLVKPRVYSVFAAFASCCCFSSAAVKESVNTDVQTRREQVLSEPRQKLRIFYQFQYNNNTRQQTEARDDLHCPWCTLNCRKLYSLLKHLKLSHSRFIFNYVPHPKGAKIEVSINECYDGSYAGNPQDIHSQPGFAFSRNGPVKRTAVTHFLVCRPKRTKPSLSEFLESEDGDREAQRTYISGHNRLYFHSDSCLPLRPQEMEVDSEDERDPDWLKEKTVKQIEDFMDVNEGEKEIMKLWNLHVMKRGFIADNQMNEACLLFAEHHAAVIVKRNLCRNFLLHLISMHDFNLISTLTINQAMARLRLVESQATQRDKEEDEEEEEDWETAVESQPELDPDPDPDPTEFKTCSDVTTNGSPETGNQLVEEGGEKPHTKQKLSGFGSVLK</sequence>
<comment type="similarity">
    <text evidence="1">Belongs to the VEFS (VRN2-EMF2-FIS2-SU(Z)12) family.</text>
</comment>
<dbReference type="CDD" id="cd21551">
    <property type="entry name" value="VEFS-box_SUZ12"/>
    <property type="match status" value="1"/>
</dbReference>
<evidence type="ECO:0000256" key="4">
    <source>
        <dbReference type="ARBA" id="ARBA00022833"/>
    </source>
</evidence>
<evidence type="ECO:0000259" key="9">
    <source>
        <dbReference type="Pfam" id="PF09733"/>
    </source>
</evidence>
<organism evidence="11 12">
    <name type="scientific">Oreochromis niloticus</name>
    <name type="common">Nile tilapia</name>
    <name type="synonym">Tilapia nilotica</name>
    <dbReference type="NCBI Taxonomy" id="8128"/>
    <lineage>
        <taxon>Eukaryota</taxon>
        <taxon>Metazoa</taxon>
        <taxon>Chordata</taxon>
        <taxon>Craniata</taxon>
        <taxon>Vertebrata</taxon>
        <taxon>Euteleostomi</taxon>
        <taxon>Actinopterygii</taxon>
        <taxon>Neopterygii</taxon>
        <taxon>Teleostei</taxon>
        <taxon>Neoteleostei</taxon>
        <taxon>Acanthomorphata</taxon>
        <taxon>Ovalentaria</taxon>
        <taxon>Cichlomorphae</taxon>
        <taxon>Cichliformes</taxon>
        <taxon>Cichlidae</taxon>
        <taxon>African cichlids</taxon>
        <taxon>Pseudocrenilabrinae</taxon>
        <taxon>Oreochromini</taxon>
        <taxon>Oreochromis</taxon>
    </lineage>
</organism>
<dbReference type="GeneTree" id="ENSGT00390000012364"/>
<evidence type="ECO:0000256" key="5">
    <source>
        <dbReference type="ARBA" id="ARBA00022853"/>
    </source>
</evidence>
<evidence type="ECO:0000256" key="1">
    <source>
        <dbReference type="ARBA" id="ARBA00007416"/>
    </source>
</evidence>
<accession>A0A669CNH3</accession>
<evidence type="ECO:0000256" key="6">
    <source>
        <dbReference type="ARBA" id="ARBA00023015"/>
    </source>
</evidence>
<feature type="compositionally biased region" description="Acidic residues" evidence="8">
    <location>
        <begin position="632"/>
        <end position="659"/>
    </location>
</feature>
<dbReference type="CDD" id="cd21750">
    <property type="entry name" value="ZnB-Zn_SUZ12"/>
    <property type="match status" value="1"/>
</dbReference>